<dbReference type="EMBL" id="DYWQ01000065">
    <property type="protein sequence ID" value="HJF44982.1"/>
    <property type="molecule type" value="Genomic_DNA"/>
</dbReference>
<evidence type="ECO:0000256" key="1">
    <source>
        <dbReference type="ARBA" id="ARBA00004141"/>
    </source>
</evidence>
<evidence type="ECO:0000256" key="6">
    <source>
        <dbReference type="SAM" id="Phobius"/>
    </source>
</evidence>
<comment type="subcellular location">
    <subcellularLocation>
        <location evidence="1">Membrane</location>
        <topology evidence="1">Multi-pass membrane protein</topology>
    </subcellularLocation>
</comment>
<dbReference type="Pfam" id="PF01098">
    <property type="entry name" value="FTSW_RODA_SPOVE"/>
    <property type="match status" value="1"/>
</dbReference>
<gene>
    <name evidence="7" type="ORF">K8U72_04270</name>
</gene>
<keyword evidence="3" id="KW-0133">Cell shape</keyword>
<evidence type="ECO:0000256" key="4">
    <source>
        <dbReference type="ARBA" id="ARBA00022989"/>
    </source>
</evidence>
<feature type="transmembrane region" description="Helical" evidence="6">
    <location>
        <begin position="177"/>
        <end position="205"/>
    </location>
</feature>
<dbReference type="GO" id="GO:0008360">
    <property type="term" value="P:regulation of cell shape"/>
    <property type="evidence" value="ECO:0007669"/>
    <property type="project" value="UniProtKB-KW"/>
</dbReference>
<keyword evidence="2 6" id="KW-0812">Transmembrane</keyword>
<organism evidence="7 8">
    <name type="scientific">Thermophilibacter provencensis</name>
    <dbReference type="NCBI Taxonomy" id="1852386"/>
    <lineage>
        <taxon>Bacteria</taxon>
        <taxon>Bacillati</taxon>
        <taxon>Actinomycetota</taxon>
        <taxon>Coriobacteriia</taxon>
        <taxon>Coriobacteriales</taxon>
        <taxon>Atopobiaceae</taxon>
        <taxon>Thermophilibacter</taxon>
    </lineage>
</organism>
<dbReference type="InterPro" id="IPR001182">
    <property type="entry name" value="FtsW/RodA"/>
</dbReference>
<dbReference type="PANTHER" id="PTHR30474">
    <property type="entry name" value="CELL CYCLE PROTEIN"/>
    <property type="match status" value="1"/>
</dbReference>
<feature type="transmembrane region" description="Helical" evidence="6">
    <location>
        <begin position="42"/>
        <end position="61"/>
    </location>
</feature>
<comment type="caution">
    <text evidence="7">The sequence shown here is derived from an EMBL/GenBank/DDBJ whole genome shotgun (WGS) entry which is preliminary data.</text>
</comment>
<feature type="transmembrane region" description="Helical" evidence="6">
    <location>
        <begin position="98"/>
        <end position="115"/>
    </location>
</feature>
<feature type="transmembrane region" description="Helical" evidence="6">
    <location>
        <begin position="73"/>
        <end position="91"/>
    </location>
</feature>
<reference evidence="7" key="2">
    <citation type="submission" date="2021-09" db="EMBL/GenBank/DDBJ databases">
        <authorList>
            <person name="Gilroy R."/>
        </authorList>
    </citation>
    <scope>NUCLEOTIDE SEQUENCE</scope>
    <source>
        <strain evidence="7">CHK124-7917</strain>
    </source>
</reference>
<keyword evidence="5 6" id="KW-0472">Membrane</keyword>
<dbReference type="GO" id="GO:0032153">
    <property type="term" value="C:cell division site"/>
    <property type="evidence" value="ECO:0007669"/>
    <property type="project" value="TreeGrafter"/>
</dbReference>
<proteinExistence type="predicted"/>
<feature type="transmembrane region" description="Helical" evidence="6">
    <location>
        <begin position="343"/>
        <end position="369"/>
    </location>
</feature>
<evidence type="ECO:0000313" key="8">
    <source>
        <dbReference type="Proteomes" id="UP000697330"/>
    </source>
</evidence>
<keyword evidence="4 6" id="KW-1133">Transmembrane helix</keyword>
<accession>A0A921GET3</accession>
<dbReference type="GO" id="GO:0051301">
    <property type="term" value="P:cell division"/>
    <property type="evidence" value="ECO:0007669"/>
    <property type="project" value="InterPro"/>
</dbReference>
<evidence type="ECO:0000256" key="2">
    <source>
        <dbReference type="ARBA" id="ARBA00022692"/>
    </source>
</evidence>
<dbReference type="RefSeq" id="WP_273448127.1">
    <property type="nucleotide sequence ID" value="NZ_CALUGK010000024.1"/>
</dbReference>
<dbReference type="PANTHER" id="PTHR30474:SF1">
    <property type="entry name" value="PEPTIDOGLYCAN GLYCOSYLTRANSFERASE MRDB"/>
    <property type="match status" value="1"/>
</dbReference>
<feature type="transmembrane region" description="Helical" evidence="6">
    <location>
        <begin position="212"/>
        <end position="233"/>
    </location>
</feature>
<dbReference type="AlphaFoldDB" id="A0A921GET3"/>
<name>A0A921GET3_9ACTN</name>
<feature type="transmembrane region" description="Helical" evidence="6">
    <location>
        <begin position="309"/>
        <end position="331"/>
    </location>
</feature>
<protein>
    <submittedName>
        <fullName evidence="7">Rod shape-determining protein RodA</fullName>
    </submittedName>
</protein>
<dbReference type="GO" id="GO:0005886">
    <property type="term" value="C:plasma membrane"/>
    <property type="evidence" value="ECO:0007669"/>
    <property type="project" value="TreeGrafter"/>
</dbReference>
<reference evidence="7" key="1">
    <citation type="journal article" date="2021" name="PeerJ">
        <title>Extensive microbial diversity within the chicken gut microbiome revealed by metagenomics and culture.</title>
        <authorList>
            <person name="Gilroy R."/>
            <person name="Ravi A."/>
            <person name="Getino M."/>
            <person name="Pursley I."/>
            <person name="Horton D.L."/>
            <person name="Alikhan N.F."/>
            <person name="Baker D."/>
            <person name="Gharbi K."/>
            <person name="Hall N."/>
            <person name="Watson M."/>
            <person name="Adriaenssens E.M."/>
            <person name="Foster-Nyarko E."/>
            <person name="Jarju S."/>
            <person name="Secka A."/>
            <person name="Antonio M."/>
            <person name="Oren A."/>
            <person name="Chaudhuri R.R."/>
            <person name="La Ragione R."/>
            <person name="Hildebrand F."/>
            <person name="Pallen M.J."/>
        </authorList>
    </citation>
    <scope>NUCLEOTIDE SEQUENCE</scope>
    <source>
        <strain evidence="7">CHK124-7917</strain>
    </source>
</reference>
<dbReference type="Proteomes" id="UP000697330">
    <property type="component" value="Unassembled WGS sequence"/>
</dbReference>
<feature type="transmembrane region" description="Helical" evidence="6">
    <location>
        <begin position="375"/>
        <end position="397"/>
    </location>
</feature>
<sequence>MAREFTGLGTAGGGLSSIAQRAGRGGSGGARVGKRGGPLEKLYLSQLIPTLLLLIISVVTMWSCSLALQDANFTSHLAGIALGAAVAFVAWRYDYRNLANMTTVLFVLACVLMVLPKVPGLGVEGGGMVGWVRIGPLRFQPSEPAKLVVIFLMAATCAQYNGKIDSFRDYAKMCGTLLVPLLLIMVTDLGTGLMIFFAGATIIICSGAPRRWVLATIALIVAVAAFVVITSSIEGIPHILKGYQLKRLTVFMDPEGTATEDGYNLLQAKIAIGSGGLLGKGVGNASQALSGFLPEAHTDFIFATFAEQFGFVGSLVLLGLFAWMIFATILLAMRVESPFSKLVLVGCAALWTFQVLENVGMCIGIMPITGIPLPFISYGSSSMIVQMAAVGVVQSVWRHRQKVA</sequence>
<dbReference type="GO" id="GO:0015648">
    <property type="term" value="F:lipid-linked peptidoglycan transporter activity"/>
    <property type="evidence" value="ECO:0007669"/>
    <property type="project" value="TreeGrafter"/>
</dbReference>
<evidence type="ECO:0000256" key="3">
    <source>
        <dbReference type="ARBA" id="ARBA00022960"/>
    </source>
</evidence>
<evidence type="ECO:0000313" key="7">
    <source>
        <dbReference type="EMBL" id="HJF44982.1"/>
    </source>
</evidence>
<evidence type="ECO:0000256" key="5">
    <source>
        <dbReference type="ARBA" id="ARBA00023136"/>
    </source>
</evidence>